<dbReference type="GO" id="GO:0008047">
    <property type="term" value="F:enzyme activator activity"/>
    <property type="evidence" value="ECO:0007669"/>
    <property type="project" value="TreeGrafter"/>
</dbReference>
<keyword evidence="6" id="KW-1185">Reference proteome</keyword>
<dbReference type="FunFam" id="3.40.50.300:FF:000137">
    <property type="entry name" value="Replication-associated recombination protein A"/>
    <property type="match status" value="1"/>
</dbReference>
<dbReference type="EMBL" id="RBIL01000001">
    <property type="protein sequence ID" value="RKQ93230.1"/>
    <property type="molecule type" value="Genomic_DNA"/>
</dbReference>
<dbReference type="InterPro" id="IPR051314">
    <property type="entry name" value="AAA_ATPase_RarA/MGS1/WRNIP1"/>
</dbReference>
<dbReference type="InterPro" id="IPR032423">
    <property type="entry name" value="AAA_assoc_2"/>
</dbReference>
<sequence>MLFDDTERAGRFAPLAERMRPRSLEEVVGQRELTDPRGTLRRALAEGVPHSMILWGPPGCGKTTIAKAIASESAAAFESLNAVTDGIGELRKIVARASERRNLGQRTLLFIDEIARWSKSQQDALLPHVEDGTITLIGATTEHPGHEIVRALRSRLKIYPLTPLSDDDLREVIARALADRERGLAGSYTLSEPAVARLLLHADGDARSLLNALQDAATTMPDGGEIDEPHLVGALGSRPGTYSAKDEYYAIISALIKSIRGSDTDASLYWLARLKHGGADPKVVARRLIVAAGEEIGTAAPGAIAVANSAFDAVERVGAPECWIPLAAVTSYLAQSPKSWAAYHGLKAAEALVESTPAYPVPAQLRNASTTVDAQLGHGQGYVHASQPGGDRITFMPDALRGTRLYRPSGSGRDLA</sequence>
<protein>
    <submittedName>
        <fullName evidence="5">Putative ATPase</fullName>
    </submittedName>
</protein>
<evidence type="ECO:0000259" key="4">
    <source>
        <dbReference type="SMART" id="SM00382"/>
    </source>
</evidence>
<dbReference type="SUPFAM" id="SSF48019">
    <property type="entry name" value="post-AAA+ oligomerization domain-like"/>
    <property type="match status" value="1"/>
</dbReference>
<dbReference type="Gene3D" id="1.20.272.10">
    <property type="match status" value="1"/>
</dbReference>
<dbReference type="Gene3D" id="1.10.8.60">
    <property type="match status" value="1"/>
</dbReference>
<dbReference type="GO" id="GO:0017116">
    <property type="term" value="F:single-stranded DNA helicase activity"/>
    <property type="evidence" value="ECO:0007669"/>
    <property type="project" value="TreeGrafter"/>
</dbReference>
<dbReference type="SUPFAM" id="SSF52540">
    <property type="entry name" value="P-loop containing nucleoside triphosphate hydrolases"/>
    <property type="match status" value="1"/>
</dbReference>
<dbReference type="CDD" id="cd00009">
    <property type="entry name" value="AAA"/>
    <property type="match status" value="1"/>
</dbReference>
<dbReference type="SMART" id="SM00382">
    <property type="entry name" value="AAA"/>
    <property type="match status" value="1"/>
</dbReference>
<evidence type="ECO:0000256" key="1">
    <source>
        <dbReference type="ARBA" id="ARBA00008959"/>
    </source>
</evidence>
<dbReference type="GO" id="GO:0006261">
    <property type="term" value="P:DNA-templated DNA replication"/>
    <property type="evidence" value="ECO:0007669"/>
    <property type="project" value="TreeGrafter"/>
</dbReference>
<comment type="similarity">
    <text evidence="1">Belongs to the AAA ATPase family. RarA/MGS1/WRNIP1 subfamily.</text>
</comment>
<dbReference type="AlphaFoldDB" id="A0A660LH22"/>
<proteinExistence type="inferred from homology"/>
<dbReference type="CDD" id="cd18139">
    <property type="entry name" value="HLD_clamp_RarA"/>
    <property type="match status" value="1"/>
</dbReference>
<dbReference type="Pfam" id="PF00004">
    <property type="entry name" value="AAA"/>
    <property type="match status" value="1"/>
</dbReference>
<dbReference type="Gene3D" id="3.40.50.300">
    <property type="entry name" value="P-loop containing nucleotide triphosphate hydrolases"/>
    <property type="match status" value="1"/>
</dbReference>
<reference evidence="5 6" key="1">
    <citation type="submission" date="2018-10" db="EMBL/GenBank/DDBJ databases">
        <title>Genomic Encyclopedia of Archaeal and Bacterial Type Strains, Phase II (KMG-II): from individual species to whole genera.</title>
        <authorList>
            <person name="Goeker M."/>
        </authorList>
    </citation>
    <scope>NUCLEOTIDE SEQUENCE [LARGE SCALE GENOMIC DNA]</scope>
    <source>
        <strain evidence="5 6">DSM 14954</strain>
    </source>
</reference>
<dbReference type="PANTHER" id="PTHR13779:SF7">
    <property type="entry name" value="ATPASE WRNIP1"/>
    <property type="match status" value="1"/>
</dbReference>
<dbReference type="RefSeq" id="WP_245971923.1">
    <property type="nucleotide sequence ID" value="NZ_RBIL01000001.1"/>
</dbReference>
<dbReference type="GO" id="GO:0016887">
    <property type="term" value="F:ATP hydrolysis activity"/>
    <property type="evidence" value="ECO:0007669"/>
    <property type="project" value="InterPro"/>
</dbReference>
<evidence type="ECO:0000256" key="3">
    <source>
        <dbReference type="ARBA" id="ARBA00022840"/>
    </source>
</evidence>
<dbReference type="InterPro" id="IPR021886">
    <property type="entry name" value="MgsA_C"/>
</dbReference>
<evidence type="ECO:0000256" key="2">
    <source>
        <dbReference type="ARBA" id="ARBA00022741"/>
    </source>
</evidence>
<dbReference type="Pfam" id="PF12002">
    <property type="entry name" value="MgsA_C"/>
    <property type="match status" value="1"/>
</dbReference>
<gene>
    <name evidence="5" type="ORF">C8N24_3091</name>
</gene>
<keyword evidence="2" id="KW-0547">Nucleotide-binding</keyword>
<dbReference type="Gene3D" id="1.10.3710.10">
    <property type="entry name" value="DNA polymerase III clamp loader subunits, C-terminal domain"/>
    <property type="match status" value="1"/>
</dbReference>
<dbReference type="GO" id="GO:0000731">
    <property type="term" value="P:DNA synthesis involved in DNA repair"/>
    <property type="evidence" value="ECO:0007669"/>
    <property type="project" value="TreeGrafter"/>
</dbReference>
<dbReference type="InterPro" id="IPR008921">
    <property type="entry name" value="DNA_pol3_clamp-load_cplx_C"/>
</dbReference>
<dbReference type="InterPro" id="IPR027417">
    <property type="entry name" value="P-loop_NTPase"/>
</dbReference>
<dbReference type="InterPro" id="IPR003959">
    <property type="entry name" value="ATPase_AAA_core"/>
</dbReference>
<evidence type="ECO:0000313" key="5">
    <source>
        <dbReference type="EMBL" id="RKQ93230.1"/>
    </source>
</evidence>
<keyword evidence="3" id="KW-0067">ATP-binding</keyword>
<evidence type="ECO:0000313" key="6">
    <source>
        <dbReference type="Proteomes" id="UP000278962"/>
    </source>
</evidence>
<dbReference type="InterPro" id="IPR003593">
    <property type="entry name" value="AAA+_ATPase"/>
</dbReference>
<dbReference type="PANTHER" id="PTHR13779">
    <property type="entry name" value="WERNER HELICASE-INTERACTING PROTEIN 1 FAMILY MEMBER"/>
    <property type="match status" value="1"/>
</dbReference>
<dbReference type="Proteomes" id="UP000278962">
    <property type="component" value="Unassembled WGS sequence"/>
</dbReference>
<accession>A0A660LH22</accession>
<dbReference type="Pfam" id="PF16193">
    <property type="entry name" value="AAA_assoc_2"/>
    <property type="match status" value="1"/>
</dbReference>
<comment type="caution">
    <text evidence="5">The sequence shown here is derived from an EMBL/GenBank/DDBJ whole genome shotgun (WGS) entry which is preliminary data.</text>
</comment>
<feature type="domain" description="AAA+ ATPase" evidence="4">
    <location>
        <begin position="48"/>
        <end position="164"/>
    </location>
</feature>
<name>A0A660LH22_9ACTN</name>
<organism evidence="5 6">
    <name type="scientific">Solirubrobacter pauli</name>
    <dbReference type="NCBI Taxonomy" id="166793"/>
    <lineage>
        <taxon>Bacteria</taxon>
        <taxon>Bacillati</taxon>
        <taxon>Actinomycetota</taxon>
        <taxon>Thermoleophilia</taxon>
        <taxon>Solirubrobacterales</taxon>
        <taxon>Solirubrobacteraceae</taxon>
        <taxon>Solirubrobacter</taxon>
    </lineage>
</organism>
<dbReference type="GO" id="GO:0003677">
    <property type="term" value="F:DNA binding"/>
    <property type="evidence" value="ECO:0007669"/>
    <property type="project" value="InterPro"/>
</dbReference>
<dbReference type="GO" id="GO:0005524">
    <property type="term" value="F:ATP binding"/>
    <property type="evidence" value="ECO:0007669"/>
    <property type="project" value="UniProtKB-KW"/>
</dbReference>